<evidence type="ECO:0000256" key="2">
    <source>
        <dbReference type="ARBA" id="ARBA00003949"/>
    </source>
</evidence>
<evidence type="ECO:0000256" key="3">
    <source>
        <dbReference type="ARBA" id="ARBA00006576"/>
    </source>
</evidence>
<dbReference type="GO" id="GO:0008270">
    <property type="term" value="F:zinc ion binding"/>
    <property type="evidence" value="ECO:0007669"/>
    <property type="project" value="UniProtKB-UniRule"/>
</dbReference>
<dbReference type="Gene3D" id="3.40.140.10">
    <property type="entry name" value="Cytidine Deaminase, domain 2"/>
    <property type="match status" value="1"/>
</dbReference>
<keyword evidence="18" id="KW-1185">Reference proteome</keyword>
<dbReference type="InterPro" id="IPR016193">
    <property type="entry name" value="Cytidine_deaminase-like"/>
</dbReference>
<evidence type="ECO:0000256" key="1">
    <source>
        <dbReference type="ARBA" id="ARBA00001947"/>
    </source>
</evidence>
<evidence type="ECO:0000256" key="9">
    <source>
        <dbReference type="ARBA" id="ARBA00032005"/>
    </source>
</evidence>
<evidence type="ECO:0000313" key="17">
    <source>
        <dbReference type="EMBL" id="QSE99290.1"/>
    </source>
</evidence>
<evidence type="ECO:0000256" key="5">
    <source>
        <dbReference type="ARBA" id="ARBA00018266"/>
    </source>
</evidence>
<feature type="binding site" evidence="14">
    <location>
        <position position="71"/>
    </location>
    <ligand>
        <name>Zn(2+)</name>
        <dbReference type="ChEBI" id="CHEBI:29105"/>
        <note>catalytic</note>
    </ligand>
</feature>
<dbReference type="KEGG" id="fuv:JR347_00815"/>
<evidence type="ECO:0000256" key="13">
    <source>
        <dbReference type="PIRSR" id="PIRSR606262-2"/>
    </source>
</evidence>
<evidence type="ECO:0000256" key="11">
    <source>
        <dbReference type="ARBA" id="ARBA00049558"/>
    </source>
</evidence>
<keyword evidence="8 14" id="KW-0862">Zinc</keyword>
<dbReference type="NCBIfam" id="TIGR01354">
    <property type="entry name" value="cyt_deam_tetra"/>
    <property type="match status" value="1"/>
</dbReference>
<dbReference type="PANTHER" id="PTHR11644">
    <property type="entry name" value="CYTIDINE DEAMINASE"/>
    <property type="match status" value="1"/>
</dbReference>
<name>A0A974WN07_9BACT</name>
<evidence type="ECO:0000256" key="7">
    <source>
        <dbReference type="ARBA" id="ARBA00022801"/>
    </source>
</evidence>
<dbReference type="InterPro" id="IPR016192">
    <property type="entry name" value="APOBEC/CMP_deaminase_Zn-bd"/>
</dbReference>
<feature type="binding site" evidence="14">
    <location>
        <position position="113"/>
    </location>
    <ligand>
        <name>Zn(2+)</name>
        <dbReference type="ChEBI" id="CHEBI:29105"/>
        <note>catalytic</note>
    </ligand>
</feature>
<evidence type="ECO:0000259" key="16">
    <source>
        <dbReference type="PROSITE" id="PS51747"/>
    </source>
</evidence>
<dbReference type="InterPro" id="IPR002125">
    <property type="entry name" value="CMP_dCMP_dom"/>
</dbReference>
<evidence type="ECO:0000256" key="14">
    <source>
        <dbReference type="PIRSR" id="PIRSR606262-3"/>
    </source>
</evidence>
<comment type="function">
    <text evidence="2 15">This enzyme scavenges exogenous and endogenous cytidine and 2'-deoxycytidine for UMP synthesis.</text>
</comment>
<gene>
    <name evidence="17" type="primary">cdd</name>
    <name evidence="17" type="ORF">JR347_00815</name>
</gene>
<feature type="binding site" evidence="13">
    <location>
        <begin position="60"/>
        <end position="66"/>
    </location>
    <ligand>
        <name>substrate</name>
    </ligand>
</feature>
<dbReference type="InterPro" id="IPR050202">
    <property type="entry name" value="Cyt/Deoxycyt_deaminase"/>
</dbReference>
<feature type="domain" description="CMP/dCMP-type deaminase" evidence="16">
    <location>
        <begin position="19"/>
        <end position="156"/>
    </location>
</feature>
<comment type="catalytic activity">
    <reaction evidence="11 15">
        <text>cytidine + H2O + H(+) = uridine + NH4(+)</text>
        <dbReference type="Rhea" id="RHEA:16069"/>
        <dbReference type="ChEBI" id="CHEBI:15377"/>
        <dbReference type="ChEBI" id="CHEBI:15378"/>
        <dbReference type="ChEBI" id="CHEBI:16704"/>
        <dbReference type="ChEBI" id="CHEBI:17562"/>
        <dbReference type="ChEBI" id="CHEBI:28938"/>
        <dbReference type="EC" id="3.5.4.5"/>
    </reaction>
</comment>
<dbReference type="EMBL" id="CP070608">
    <property type="protein sequence ID" value="QSE99290.1"/>
    <property type="molecule type" value="Genomic_DNA"/>
</dbReference>
<dbReference type="PROSITE" id="PS00903">
    <property type="entry name" value="CYT_DCMP_DEAMINASES_1"/>
    <property type="match status" value="1"/>
</dbReference>
<comment type="similarity">
    <text evidence="3 15">Belongs to the cytidine and deoxycytidylate deaminase family.</text>
</comment>
<organism evidence="17 18">
    <name type="scientific">Fulvivirga lutea</name>
    <dbReference type="NCBI Taxonomy" id="2810512"/>
    <lineage>
        <taxon>Bacteria</taxon>
        <taxon>Pseudomonadati</taxon>
        <taxon>Bacteroidota</taxon>
        <taxon>Cytophagia</taxon>
        <taxon>Cytophagales</taxon>
        <taxon>Fulvivirgaceae</taxon>
        <taxon>Fulvivirga</taxon>
    </lineage>
</organism>
<evidence type="ECO:0000256" key="12">
    <source>
        <dbReference type="PIRSR" id="PIRSR606262-1"/>
    </source>
</evidence>
<sequence>MTTSTDNFKVYRNFAELEGEFQILIKKAEEALKTSYSPYSGFTVGAALELTDGSFILGANQENASYPAGLCAERVALFQKGAVAPNQKIKALAVVAKRREEKNYRSAGPCGMCRQVMLEFEQAQAQDMKVLFKGDGETWILSHSSSALLPFSFGKDNL</sequence>
<keyword evidence="7 15" id="KW-0378">Hydrolase</keyword>
<evidence type="ECO:0000256" key="4">
    <source>
        <dbReference type="ARBA" id="ARBA00012783"/>
    </source>
</evidence>
<dbReference type="GO" id="GO:0004126">
    <property type="term" value="F:cytidine deaminase activity"/>
    <property type="evidence" value="ECO:0007669"/>
    <property type="project" value="UniProtKB-UniRule"/>
</dbReference>
<accession>A0A974WN07</accession>
<evidence type="ECO:0000313" key="18">
    <source>
        <dbReference type="Proteomes" id="UP000662783"/>
    </source>
</evidence>
<evidence type="ECO:0000256" key="8">
    <source>
        <dbReference type="ARBA" id="ARBA00022833"/>
    </source>
</evidence>
<keyword evidence="6 14" id="KW-0479">Metal-binding</keyword>
<dbReference type="GO" id="GO:0042802">
    <property type="term" value="F:identical protein binding"/>
    <property type="evidence" value="ECO:0007669"/>
    <property type="project" value="UniProtKB-ARBA"/>
</dbReference>
<dbReference type="CDD" id="cd01283">
    <property type="entry name" value="cytidine_deaminase"/>
    <property type="match status" value="1"/>
</dbReference>
<feature type="binding site" evidence="14">
    <location>
        <position position="110"/>
    </location>
    <ligand>
        <name>Zn(2+)</name>
        <dbReference type="ChEBI" id="CHEBI:29105"/>
        <note>catalytic</note>
    </ligand>
</feature>
<dbReference type="EC" id="3.5.4.5" evidence="4 15"/>
<dbReference type="GO" id="GO:0055086">
    <property type="term" value="P:nucleobase-containing small molecule metabolic process"/>
    <property type="evidence" value="ECO:0007669"/>
    <property type="project" value="UniProtKB-ARBA"/>
</dbReference>
<protein>
    <recommendedName>
        <fullName evidence="5 15">Cytidine deaminase</fullName>
        <ecNumber evidence="4 15">3.5.4.5</ecNumber>
    </recommendedName>
    <alternativeName>
        <fullName evidence="9 15">Cytidine aminohydrolase</fullName>
    </alternativeName>
</protein>
<feature type="active site" description="Proton donor" evidence="12">
    <location>
        <position position="73"/>
    </location>
</feature>
<dbReference type="GO" id="GO:0072527">
    <property type="term" value="P:pyrimidine-containing compound metabolic process"/>
    <property type="evidence" value="ECO:0007669"/>
    <property type="project" value="UniProtKB-ARBA"/>
</dbReference>
<comment type="catalytic activity">
    <reaction evidence="10 15">
        <text>2'-deoxycytidine + H2O + H(+) = 2'-deoxyuridine + NH4(+)</text>
        <dbReference type="Rhea" id="RHEA:13433"/>
        <dbReference type="ChEBI" id="CHEBI:15377"/>
        <dbReference type="ChEBI" id="CHEBI:15378"/>
        <dbReference type="ChEBI" id="CHEBI:15698"/>
        <dbReference type="ChEBI" id="CHEBI:16450"/>
        <dbReference type="ChEBI" id="CHEBI:28938"/>
        <dbReference type="EC" id="3.5.4.5"/>
    </reaction>
</comment>
<dbReference type="SUPFAM" id="SSF53927">
    <property type="entry name" value="Cytidine deaminase-like"/>
    <property type="match status" value="1"/>
</dbReference>
<dbReference type="AlphaFoldDB" id="A0A974WN07"/>
<comment type="cofactor">
    <cofactor evidence="1 14 15">
        <name>Zn(2+)</name>
        <dbReference type="ChEBI" id="CHEBI:29105"/>
    </cofactor>
</comment>
<evidence type="ECO:0000256" key="10">
    <source>
        <dbReference type="ARBA" id="ARBA00049252"/>
    </source>
</evidence>
<dbReference type="PROSITE" id="PS51747">
    <property type="entry name" value="CYT_DCMP_DEAMINASES_2"/>
    <property type="match status" value="1"/>
</dbReference>
<evidence type="ECO:0000256" key="15">
    <source>
        <dbReference type="RuleBase" id="RU364006"/>
    </source>
</evidence>
<dbReference type="InterPro" id="IPR006262">
    <property type="entry name" value="Cyt_deam_tetra"/>
</dbReference>
<dbReference type="PANTHER" id="PTHR11644:SF2">
    <property type="entry name" value="CYTIDINE DEAMINASE"/>
    <property type="match status" value="1"/>
</dbReference>
<dbReference type="NCBIfam" id="NF004064">
    <property type="entry name" value="PRK05578.1"/>
    <property type="match status" value="1"/>
</dbReference>
<reference evidence="17" key="1">
    <citation type="submission" date="2021-02" db="EMBL/GenBank/DDBJ databases">
        <title>Fulvivirga sp. S481 isolated from sea water.</title>
        <authorList>
            <person name="Bae S.S."/>
            <person name="Baek K."/>
        </authorList>
    </citation>
    <scope>NUCLEOTIDE SEQUENCE</scope>
    <source>
        <strain evidence="17">S481</strain>
    </source>
</reference>
<proteinExistence type="inferred from homology"/>
<dbReference type="GO" id="GO:0005829">
    <property type="term" value="C:cytosol"/>
    <property type="evidence" value="ECO:0007669"/>
    <property type="project" value="TreeGrafter"/>
</dbReference>
<dbReference type="Pfam" id="PF00383">
    <property type="entry name" value="dCMP_cyt_deam_1"/>
    <property type="match status" value="1"/>
</dbReference>
<dbReference type="Proteomes" id="UP000662783">
    <property type="component" value="Chromosome"/>
</dbReference>
<evidence type="ECO:0000256" key="6">
    <source>
        <dbReference type="ARBA" id="ARBA00022723"/>
    </source>
</evidence>